<organism evidence="2 3">
    <name type="scientific">Podarcis lilfordi</name>
    <name type="common">Lilford's wall lizard</name>
    <dbReference type="NCBI Taxonomy" id="74358"/>
    <lineage>
        <taxon>Eukaryota</taxon>
        <taxon>Metazoa</taxon>
        <taxon>Chordata</taxon>
        <taxon>Craniata</taxon>
        <taxon>Vertebrata</taxon>
        <taxon>Euteleostomi</taxon>
        <taxon>Lepidosauria</taxon>
        <taxon>Squamata</taxon>
        <taxon>Bifurcata</taxon>
        <taxon>Unidentata</taxon>
        <taxon>Episquamata</taxon>
        <taxon>Laterata</taxon>
        <taxon>Lacertibaenia</taxon>
        <taxon>Lacertidae</taxon>
        <taxon>Podarcis</taxon>
    </lineage>
</organism>
<sequence length="259" mass="27593">MSAQENQQNSAVSGGAEGNQERSQALVMPCNPQAFAQFFTAFEAFYRQCKPAGQVAVAQVVLTQDCIPDTPPSDLDRPSTSAANAAALRASNDSTDRPNTRSQSSSSGKSKGGQKGGKKGKASTQGSNTTNPQKDVGLPSVFQNPPPQAAPAEGASGSSSDEVAQGQQDVQVHKHHWMANQGRGKKRGSIHQRKARRVSGLNRRMNQVPLHLTQRAILLWRSTGATGRIVQVFLCGCMKGGLIHTASPLMVPWNGRMVH</sequence>
<evidence type="ECO:0000313" key="3">
    <source>
        <dbReference type="Proteomes" id="UP001178461"/>
    </source>
</evidence>
<gene>
    <name evidence="2" type="ORF">PODLI_1B002310</name>
</gene>
<feature type="compositionally biased region" description="Polar residues" evidence="1">
    <location>
        <begin position="122"/>
        <end position="133"/>
    </location>
</feature>
<feature type="compositionally biased region" description="Low complexity" evidence="1">
    <location>
        <begin position="150"/>
        <end position="160"/>
    </location>
</feature>
<feature type="region of interest" description="Disordered" evidence="1">
    <location>
        <begin position="1"/>
        <end position="20"/>
    </location>
</feature>
<feature type="compositionally biased region" description="Low complexity" evidence="1">
    <location>
        <begin position="79"/>
        <end position="93"/>
    </location>
</feature>
<reference evidence="2" key="1">
    <citation type="submission" date="2022-12" db="EMBL/GenBank/DDBJ databases">
        <authorList>
            <person name="Alioto T."/>
            <person name="Alioto T."/>
            <person name="Gomez Garrido J."/>
        </authorList>
    </citation>
    <scope>NUCLEOTIDE SEQUENCE</scope>
</reference>
<evidence type="ECO:0000256" key="1">
    <source>
        <dbReference type="SAM" id="MobiDB-lite"/>
    </source>
</evidence>
<feature type="compositionally biased region" description="Polar residues" evidence="1">
    <location>
        <begin position="1"/>
        <end position="12"/>
    </location>
</feature>
<feature type="region of interest" description="Disordered" evidence="1">
    <location>
        <begin position="70"/>
        <end position="171"/>
    </location>
</feature>
<protein>
    <submittedName>
        <fullName evidence="2">Uncharacterized protein</fullName>
    </submittedName>
</protein>
<proteinExistence type="predicted"/>
<accession>A0AA35LPF4</accession>
<dbReference type="EMBL" id="OX395145">
    <property type="protein sequence ID" value="CAI5799409.1"/>
    <property type="molecule type" value="Genomic_DNA"/>
</dbReference>
<name>A0AA35LPF4_9SAUR</name>
<feature type="compositionally biased region" description="Polar residues" evidence="1">
    <location>
        <begin position="161"/>
        <end position="170"/>
    </location>
</feature>
<keyword evidence="3" id="KW-1185">Reference proteome</keyword>
<evidence type="ECO:0000313" key="2">
    <source>
        <dbReference type="EMBL" id="CAI5799409.1"/>
    </source>
</evidence>
<dbReference type="AlphaFoldDB" id="A0AA35LPF4"/>
<dbReference type="Proteomes" id="UP001178461">
    <property type="component" value="Chromosome W"/>
</dbReference>